<name>A0ABN8IVD5_9NEOP</name>
<protein>
    <recommendedName>
        <fullName evidence="5">Retinol dehydrogenase 14</fullName>
    </recommendedName>
</protein>
<gene>
    <name evidence="3" type="ORF">IPOD504_LOCUS14200</name>
</gene>
<dbReference type="InterPro" id="IPR002347">
    <property type="entry name" value="SDR_fam"/>
</dbReference>
<evidence type="ECO:0000256" key="2">
    <source>
        <dbReference type="RuleBase" id="RU000363"/>
    </source>
</evidence>
<dbReference type="EMBL" id="OW152817">
    <property type="protein sequence ID" value="CAH2068292.1"/>
    <property type="molecule type" value="Genomic_DNA"/>
</dbReference>
<accession>A0ABN8IVD5</accession>
<dbReference type="Pfam" id="PF00106">
    <property type="entry name" value="adh_short"/>
    <property type="match status" value="2"/>
</dbReference>
<evidence type="ECO:0008006" key="5">
    <source>
        <dbReference type="Google" id="ProtNLM"/>
    </source>
</evidence>
<sequence>MFKRYLLKRQNFPNYRRKQWDIGKAKEAIQRIRIEQPTGGELIPMQLDLASFESIENFVEVIKAGFHKIDVLINNAGVVVPLSRDEKTKEGFEINFGVNHLGHFYLTNLLLDHLKRASPSRIVVVSSTLHERGKLNFDDLNLKAEIENAKKGRVSERRNPGYCNSKLMNVYFARALAEKLRDTGVDVNVCCPGFCYTNLFRHSVRWYHYILMAPLALMFMRSAKQGSETVVYCATEYSIEGTSGKFYRDCAPYESKYPFNKDEEVKLWQISEELVKNRKPM</sequence>
<feature type="non-terminal residue" evidence="3">
    <location>
        <position position="1"/>
    </location>
</feature>
<organism evidence="3 4">
    <name type="scientific">Iphiclides podalirius</name>
    <name type="common">scarce swallowtail</name>
    <dbReference type="NCBI Taxonomy" id="110791"/>
    <lineage>
        <taxon>Eukaryota</taxon>
        <taxon>Metazoa</taxon>
        <taxon>Ecdysozoa</taxon>
        <taxon>Arthropoda</taxon>
        <taxon>Hexapoda</taxon>
        <taxon>Insecta</taxon>
        <taxon>Pterygota</taxon>
        <taxon>Neoptera</taxon>
        <taxon>Endopterygota</taxon>
        <taxon>Lepidoptera</taxon>
        <taxon>Glossata</taxon>
        <taxon>Ditrysia</taxon>
        <taxon>Papilionoidea</taxon>
        <taxon>Papilionidae</taxon>
        <taxon>Papilioninae</taxon>
        <taxon>Iphiclides</taxon>
    </lineage>
</organism>
<comment type="similarity">
    <text evidence="2">Belongs to the short-chain dehydrogenases/reductases (SDR) family.</text>
</comment>
<keyword evidence="1" id="KW-0560">Oxidoreductase</keyword>
<evidence type="ECO:0000256" key="1">
    <source>
        <dbReference type="ARBA" id="ARBA00023002"/>
    </source>
</evidence>
<dbReference type="Gene3D" id="3.40.50.720">
    <property type="entry name" value="NAD(P)-binding Rossmann-like Domain"/>
    <property type="match status" value="1"/>
</dbReference>
<evidence type="ECO:0000313" key="4">
    <source>
        <dbReference type="Proteomes" id="UP000837857"/>
    </source>
</evidence>
<dbReference type="PRINTS" id="PR00080">
    <property type="entry name" value="SDRFAMILY"/>
</dbReference>
<keyword evidence="4" id="KW-1185">Reference proteome</keyword>
<dbReference type="InterPro" id="IPR036291">
    <property type="entry name" value="NAD(P)-bd_dom_sf"/>
</dbReference>
<dbReference type="Proteomes" id="UP000837857">
    <property type="component" value="Chromosome 5"/>
</dbReference>
<dbReference type="SUPFAM" id="SSF51735">
    <property type="entry name" value="NAD(P)-binding Rossmann-fold domains"/>
    <property type="match status" value="1"/>
</dbReference>
<reference evidence="3" key="1">
    <citation type="submission" date="2022-03" db="EMBL/GenBank/DDBJ databases">
        <authorList>
            <person name="Martin H S."/>
        </authorList>
    </citation>
    <scope>NUCLEOTIDE SEQUENCE</scope>
</reference>
<evidence type="ECO:0000313" key="3">
    <source>
        <dbReference type="EMBL" id="CAH2068292.1"/>
    </source>
</evidence>
<dbReference type="PANTHER" id="PTHR43157">
    <property type="entry name" value="PHOSPHATIDYLINOSITOL-GLYCAN BIOSYNTHESIS CLASS F PROTEIN-RELATED"/>
    <property type="match status" value="1"/>
</dbReference>
<proteinExistence type="inferred from homology"/>
<dbReference type="PRINTS" id="PR00081">
    <property type="entry name" value="GDHRDH"/>
</dbReference>
<dbReference type="PANTHER" id="PTHR43157:SF31">
    <property type="entry name" value="PHOSPHATIDYLINOSITOL-GLYCAN BIOSYNTHESIS CLASS F PROTEIN"/>
    <property type="match status" value="1"/>
</dbReference>